<organism evidence="2 3">
    <name type="scientific">Penicillium daleae</name>
    <dbReference type="NCBI Taxonomy" id="63821"/>
    <lineage>
        <taxon>Eukaryota</taxon>
        <taxon>Fungi</taxon>
        <taxon>Dikarya</taxon>
        <taxon>Ascomycota</taxon>
        <taxon>Pezizomycotina</taxon>
        <taxon>Eurotiomycetes</taxon>
        <taxon>Eurotiomycetidae</taxon>
        <taxon>Eurotiales</taxon>
        <taxon>Aspergillaceae</taxon>
        <taxon>Penicillium</taxon>
    </lineage>
</organism>
<reference evidence="2" key="1">
    <citation type="submission" date="2022-12" db="EMBL/GenBank/DDBJ databases">
        <authorList>
            <person name="Petersen C."/>
        </authorList>
    </citation>
    <scope>NUCLEOTIDE SEQUENCE</scope>
    <source>
        <strain evidence="2">IBT 16125</strain>
    </source>
</reference>
<keyword evidence="3" id="KW-1185">Reference proteome</keyword>
<evidence type="ECO:0000313" key="2">
    <source>
        <dbReference type="EMBL" id="KAJ5433337.1"/>
    </source>
</evidence>
<gene>
    <name evidence="2" type="ORF">N7458_012493</name>
</gene>
<dbReference type="Proteomes" id="UP001213681">
    <property type="component" value="Unassembled WGS sequence"/>
</dbReference>
<feature type="compositionally biased region" description="Basic and acidic residues" evidence="1">
    <location>
        <begin position="254"/>
        <end position="301"/>
    </location>
</feature>
<dbReference type="RefSeq" id="XP_056760628.1">
    <property type="nucleotide sequence ID" value="XM_056915874.1"/>
</dbReference>
<feature type="compositionally biased region" description="Basic residues" evidence="1">
    <location>
        <begin position="302"/>
        <end position="311"/>
    </location>
</feature>
<reference evidence="2" key="2">
    <citation type="journal article" date="2023" name="IMA Fungus">
        <title>Comparative genomic study of the Penicillium genus elucidates a diverse pangenome and 15 lateral gene transfer events.</title>
        <authorList>
            <person name="Petersen C."/>
            <person name="Sorensen T."/>
            <person name="Nielsen M.R."/>
            <person name="Sondergaard T.E."/>
            <person name="Sorensen J.L."/>
            <person name="Fitzpatrick D.A."/>
            <person name="Frisvad J.C."/>
            <person name="Nielsen K.L."/>
        </authorList>
    </citation>
    <scope>NUCLEOTIDE SEQUENCE</scope>
    <source>
        <strain evidence="2">IBT 16125</strain>
    </source>
</reference>
<dbReference type="AlphaFoldDB" id="A0AAD6FXW3"/>
<evidence type="ECO:0000256" key="1">
    <source>
        <dbReference type="SAM" id="MobiDB-lite"/>
    </source>
</evidence>
<dbReference type="EMBL" id="JAPVEA010000009">
    <property type="protein sequence ID" value="KAJ5433337.1"/>
    <property type="molecule type" value="Genomic_DNA"/>
</dbReference>
<protein>
    <submittedName>
        <fullName evidence="2">Uncharacterized protein</fullName>
    </submittedName>
</protein>
<sequence>MADSRPDDDLYHAWADFTQPSKVLSEILEDEDKSRTLYNMIERQYKFISERSADDERGEMSVFDKVLVYMWQQEHQINNVGLLEFYLEEYLMAKMVHTYPAKKALVFAQLQAGELIDAAFVNPDHLEMITEAAETTTGDDGIAQQEFALDKLIRVYQEAKADFYFADADKSGTSNKCNDKFTKVRFLRDTAENLWRYMEAFGHQSHPLMAEVQKMVDVSARHAEHLAGGRKRIFELPEDEDTRPVGHHRKRARNERQVDSYRPRHESRHDRHERGDRHDDRDEHYVRDVRDRRDEDDTDRRDRRRRSRHSH</sequence>
<evidence type="ECO:0000313" key="3">
    <source>
        <dbReference type="Proteomes" id="UP001213681"/>
    </source>
</evidence>
<feature type="region of interest" description="Disordered" evidence="1">
    <location>
        <begin position="229"/>
        <end position="311"/>
    </location>
</feature>
<name>A0AAD6FXW3_9EURO</name>
<dbReference type="GeneID" id="81606117"/>
<comment type="caution">
    <text evidence="2">The sequence shown here is derived from an EMBL/GenBank/DDBJ whole genome shotgun (WGS) entry which is preliminary data.</text>
</comment>
<proteinExistence type="predicted"/>
<accession>A0AAD6FXW3</accession>